<name>A0A541AXP9_9AGAM</name>
<dbReference type="Gene3D" id="3.10.28.10">
    <property type="entry name" value="Homing endonucleases"/>
    <property type="match status" value="1"/>
</dbReference>
<gene>
    <name evidence="1" type="ORF">PNOK_m000107</name>
</gene>
<reference evidence="1 2" key="1">
    <citation type="journal article" date="2017" name="bioRxiv">
        <title>The Genomic Landscape Of Tree Rot In Phellinus noxius And Its Hymenochaetales Members.</title>
        <authorList>
            <person name="Chung C.-L."/>
            <person name="Lee J.T."/>
            <person name="Akiba M."/>
            <person name="Lee H.-H."/>
            <person name="Kuo T.-H."/>
            <person name="Liu D."/>
            <person name="Ke H.-M."/>
            <person name="Yokoi T."/>
            <person name="Roa M.B."/>
            <person name="Lu M.J."/>
            <person name="Chang Y.-Y."/>
            <person name="Ann P.-J."/>
            <person name="Tsai J.-N."/>
            <person name="Chen C.-Y."/>
            <person name="Tzean S.-S."/>
            <person name="Ota Y."/>
            <person name="Hattori T."/>
            <person name="Sahashi N."/>
            <person name="Liou R.-F."/>
            <person name="Kikuchi T."/>
            <person name="Tsai I.J."/>
        </authorList>
    </citation>
    <scope>NUCLEOTIDE SEQUENCE [LARGE SCALE GENOMIC DNA]</scope>
    <source>
        <strain evidence="1 2">FFPRI411160</strain>
    </source>
</reference>
<evidence type="ECO:0000313" key="2">
    <source>
        <dbReference type="Proteomes" id="UP000217199"/>
    </source>
</evidence>
<keyword evidence="2" id="KW-1185">Reference proteome</keyword>
<dbReference type="EMBL" id="CM008263">
    <property type="protein sequence ID" value="TQF64835.1"/>
    <property type="molecule type" value="Genomic_DNA"/>
</dbReference>
<keyword evidence="1" id="KW-0496">Mitochondrion</keyword>
<proteinExistence type="predicted"/>
<organism evidence="1 2">
    <name type="scientific">Pyrrhoderma noxium</name>
    <dbReference type="NCBI Taxonomy" id="2282107"/>
    <lineage>
        <taxon>Eukaryota</taxon>
        <taxon>Fungi</taxon>
        <taxon>Dikarya</taxon>
        <taxon>Basidiomycota</taxon>
        <taxon>Agaricomycotina</taxon>
        <taxon>Agaricomycetes</taxon>
        <taxon>Hymenochaetales</taxon>
        <taxon>Hymenochaetaceae</taxon>
        <taxon>Pyrrhoderma</taxon>
    </lineage>
</organism>
<evidence type="ECO:0000313" key="1">
    <source>
        <dbReference type="EMBL" id="TQF64835.1"/>
    </source>
</evidence>
<accession>A0A541AXP9</accession>
<sequence>MTSFKYFTEVMIPLLDSLTFFSKKGMDYEDWRSAAMLKLRNKRLTPEGKDLIDFLCSWMNKNRLTTNTGTLNSLNPQQENLMDLMDLMDLRIKEMITGERSGVWVYDKGVLVKGSPLFKYNSRL</sequence>
<dbReference type="InParanoid" id="A0A541AXP9"/>
<protein>
    <submittedName>
        <fullName evidence="1">Uncharacterized protein</fullName>
    </submittedName>
</protein>
<comment type="caution">
    <text evidence="1">The sequence shown here is derived from an EMBL/GenBank/DDBJ whole genome shotgun (WGS) entry which is preliminary data.</text>
</comment>
<dbReference type="Proteomes" id="UP000217199">
    <property type="component" value="Mitochondrion MT"/>
</dbReference>
<dbReference type="SUPFAM" id="SSF55608">
    <property type="entry name" value="Homing endonucleases"/>
    <property type="match status" value="1"/>
</dbReference>
<geneLocation type="mitochondrion" evidence="1"/>
<dbReference type="AlphaFoldDB" id="A0A541AXP9"/>
<dbReference type="InterPro" id="IPR027434">
    <property type="entry name" value="Homing_endonucl"/>
</dbReference>
<dbReference type="EMBL" id="NBII01000013">
    <property type="protein sequence ID" value="TQF64835.1"/>
    <property type="molecule type" value="Genomic_DNA"/>
</dbReference>